<dbReference type="Gene3D" id="2.170.270.10">
    <property type="entry name" value="SET domain"/>
    <property type="match status" value="1"/>
</dbReference>
<name>A0AB34KEM7_9PEZI</name>
<gene>
    <name evidence="3" type="ORF">WHR41_08799</name>
</gene>
<dbReference type="EMBL" id="JAAQHG020000049">
    <property type="protein sequence ID" value="KAL1582497.1"/>
    <property type="molecule type" value="Genomic_DNA"/>
</dbReference>
<keyword evidence="4" id="KW-1185">Reference proteome</keyword>
<dbReference type="SUPFAM" id="SSF82199">
    <property type="entry name" value="SET domain"/>
    <property type="match status" value="1"/>
</dbReference>
<sequence length="268" mass="30085">MPSKKRDISKKQIEWEKKQEEAAKKREEELKKRQDEPPVPEEEASGLPKNWPEDITYLTEPTWSEAVTEEQRALLWHLASELDANCKITASQIAATPKTCAITIIADPKHPAHGQRGLFAAQDLEPDRFVCLYLGHIHRNIPSDTDPASDYDLCFDREIDLSVDASRSGNQSRCANDYRGIAERPNAEFRDCFVKVPCAKRAGGTKWERRVGIFVLSAGKAGKRKQGVKAGEEILISYGKQFWESRKTVAQVSEEFGMLKVADAAVEG</sequence>
<proteinExistence type="predicted"/>
<evidence type="ECO:0000313" key="3">
    <source>
        <dbReference type="EMBL" id="KAL1582497.1"/>
    </source>
</evidence>
<reference evidence="3 4" key="1">
    <citation type="journal article" date="2020" name="Microbiol. Resour. Announc.">
        <title>Draft Genome Sequence of a Cladosporium Species Isolated from the Mesophotic Ascidian Didemnum maculosum.</title>
        <authorList>
            <person name="Gioti A."/>
            <person name="Siaperas R."/>
            <person name="Nikolaivits E."/>
            <person name="Le Goff G."/>
            <person name="Ouazzani J."/>
            <person name="Kotoulas G."/>
            <person name="Topakas E."/>
        </authorList>
    </citation>
    <scope>NUCLEOTIDE SEQUENCE [LARGE SCALE GENOMIC DNA]</scope>
    <source>
        <strain evidence="3 4">TM138-S3</strain>
    </source>
</reference>
<dbReference type="Proteomes" id="UP000803884">
    <property type="component" value="Unassembled WGS sequence"/>
</dbReference>
<feature type="region of interest" description="Disordered" evidence="1">
    <location>
        <begin position="1"/>
        <end position="52"/>
    </location>
</feature>
<protein>
    <recommendedName>
        <fullName evidence="2">SET domain-containing protein</fullName>
    </recommendedName>
</protein>
<dbReference type="GeneID" id="96010241"/>
<feature type="domain" description="SET" evidence="2">
    <location>
        <begin position="100"/>
        <end position="239"/>
    </location>
</feature>
<organism evidence="3 4">
    <name type="scientific">Cladosporium halotolerans</name>
    <dbReference type="NCBI Taxonomy" id="1052096"/>
    <lineage>
        <taxon>Eukaryota</taxon>
        <taxon>Fungi</taxon>
        <taxon>Dikarya</taxon>
        <taxon>Ascomycota</taxon>
        <taxon>Pezizomycotina</taxon>
        <taxon>Dothideomycetes</taxon>
        <taxon>Dothideomycetidae</taxon>
        <taxon>Cladosporiales</taxon>
        <taxon>Cladosporiaceae</taxon>
        <taxon>Cladosporium</taxon>
    </lineage>
</organism>
<dbReference type="PROSITE" id="PS50280">
    <property type="entry name" value="SET"/>
    <property type="match status" value="1"/>
</dbReference>
<comment type="caution">
    <text evidence="3">The sequence shown here is derived from an EMBL/GenBank/DDBJ whole genome shotgun (WGS) entry which is preliminary data.</text>
</comment>
<feature type="compositionally biased region" description="Basic and acidic residues" evidence="1">
    <location>
        <begin position="1"/>
        <end position="36"/>
    </location>
</feature>
<dbReference type="InterPro" id="IPR046341">
    <property type="entry name" value="SET_dom_sf"/>
</dbReference>
<dbReference type="InterPro" id="IPR001214">
    <property type="entry name" value="SET_dom"/>
</dbReference>
<evidence type="ECO:0000313" key="4">
    <source>
        <dbReference type="Proteomes" id="UP000803884"/>
    </source>
</evidence>
<evidence type="ECO:0000256" key="1">
    <source>
        <dbReference type="SAM" id="MobiDB-lite"/>
    </source>
</evidence>
<dbReference type="AlphaFoldDB" id="A0AB34KEM7"/>
<dbReference type="RefSeq" id="XP_069225604.1">
    <property type="nucleotide sequence ID" value="XM_069377403.1"/>
</dbReference>
<evidence type="ECO:0000259" key="2">
    <source>
        <dbReference type="PROSITE" id="PS50280"/>
    </source>
</evidence>
<accession>A0AB34KEM7</accession>